<dbReference type="PANTHER" id="PTHR21366">
    <property type="entry name" value="GLYOXALASE FAMILY PROTEIN"/>
    <property type="match status" value="1"/>
</dbReference>
<evidence type="ECO:0000256" key="1">
    <source>
        <dbReference type="SAM" id="MobiDB-lite"/>
    </source>
</evidence>
<feature type="domain" description="VOC" evidence="2">
    <location>
        <begin position="21"/>
        <end position="156"/>
    </location>
</feature>
<dbReference type="InterPro" id="IPR004360">
    <property type="entry name" value="Glyas_Fos-R_dOase_dom"/>
</dbReference>
<dbReference type="InterPro" id="IPR037523">
    <property type="entry name" value="VOC_core"/>
</dbReference>
<dbReference type="InterPro" id="IPR029068">
    <property type="entry name" value="Glyas_Bleomycin-R_OHBP_Dase"/>
</dbReference>
<reference evidence="4" key="1">
    <citation type="journal article" date="2019" name="Int. J. Syst. Evol. Microbiol.">
        <title>The Global Catalogue of Microorganisms (GCM) 10K type strain sequencing project: providing services to taxonomists for standard genome sequencing and annotation.</title>
        <authorList>
            <consortium name="The Broad Institute Genomics Platform"/>
            <consortium name="The Broad Institute Genome Sequencing Center for Infectious Disease"/>
            <person name="Wu L."/>
            <person name="Ma J."/>
        </authorList>
    </citation>
    <scope>NUCLEOTIDE SEQUENCE [LARGE SCALE GENOMIC DNA]</scope>
    <source>
        <strain evidence="4">KCTC 42282</strain>
    </source>
</reference>
<dbReference type="SUPFAM" id="SSF54593">
    <property type="entry name" value="Glyoxalase/Bleomycin resistance protein/Dihydroxybiphenyl dioxygenase"/>
    <property type="match status" value="1"/>
</dbReference>
<comment type="caution">
    <text evidence="3">The sequence shown here is derived from an EMBL/GenBank/DDBJ whole genome shotgun (WGS) entry which is preliminary data.</text>
</comment>
<name>A0ABV7UFI5_9HYPH</name>
<dbReference type="InterPro" id="IPR050383">
    <property type="entry name" value="GlyoxalaseI/FosfomycinResist"/>
</dbReference>
<dbReference type="Pfam" id="PF00903">
    <property type="entry name" value="Glyoxalase"/>
    <property type="match status" value="1"/>
</dbReference>
<evidence type="ECO:0000313" key="3">
    <source>
        <dbReference type="EMBL" id="MFC3637134.1"/>
    </source>
</evidence>
<evidence type="ECO:0000259" key="2">
    <source>
        <dbReference type="PROSITE" id="PS51819"/>
    </source>
</evidence>
<proteinExistence type="predicted"/>
<dbReference type="Proteomes" id="UP001595704">
    <property type="component" value="Unassembled WGS sequence"/>
</dbReference>
<organism evidence="3 4">
    <name type="scientific">Camelimonas fluminis</name>
    <dbReference type="NCBI Taxonomy" id="1576911"/>
    <lineage>
        <taxon>Bacteria</taxon>
        <taxon>Pseudomonadati</taxon>
        <taxon>Pseudomonadota</taxon>
        <taxon>Alphaproteobacteria</taxon>
        <taxon>Hyphomicrobiales</taxon>
        <taxon>Chelatococcaceae</taxon>
        <taxon>Camelimonas</taxon>
    </lineage>
</organism>
<dbReference type="PANTHER" id="PTHR21366:SF22">
    <property type="entry name" value="VOC DOMAIN-CONTAINING PROTEIN"/>
    <property type="match status" value="1"/>
</dbReference>
<accession>A0ABV7UFI5</accession>
<dbReference type="PROSITE" id="PS51819">
    <property type="entry name" value="VOC"/>
    <property type="match status" value="1"/>
</dbReference>
<dbReference type="EMBL" id="JBHRYC010000026">
    <property type="protein sequence ID" value="MFC3637134.1"/>
    <property type="molecule type" value="Genomic_DNA"/>
</dbReference>
<dbReference type="RefSeq" id="WP_191317949.1">
    <property type="nucleotide sequence ID" value="NZ_BNCG01000002.1"/>
</dbReference>
<protein>
    <submittedName>
        <fullName evidence="3">VOC family protein</fullName>
    </submittedName>
</protein>
<evidence type="ECO:0000313" key="4">
    <source>
        <dbReference type="Proteomes" id="UP001595704"/>
    </source>
</evidence>
<dbReference type="Gene3D" id="3.10.180.10">
    <property type="entry name" value="2,3-Dihydroxybiphenyl 1,2-Dioxygenase, domain 1"/>
    <property type="match status" value="1"/>
</dbReference>
<feature type="compositionally biased region" description="Pro residues" evidence="1">
    <location>
        <begin position="7"/>
        <end position="22"/>
    </location>
</feature>
<sequence length="164" mass="17638">MTAASHNPPPHNPPPSHNPPPLGQVLESALYVDDLQRAAAFYENILGLRPLVADGRFRAYAAGDHNVLLLFQNGSTSETVHMPGGTIPPHGYPKNGAGDRVQQHIAFAVSREGLAEWEMALEARGVAIEGRTDWPKGGHSIYFRDPDGHLLELATPGLWPISGG</sequence>
<feature type="region of interest" description="Disordered" evidence="1">
    <location>
        <begin position="1"/>
        <end position="23"/>
    </location>
</feature>
<gene>
    <name evidence="3" type="ORF">ACFONL_07015</name>
</gene>
<keyword evidence="4" id="KW-1185">Reference proteome</keyword>